<evidence type="ECO:0000259" key="1">
    <source>
        <dbReference type="Pfam" id="PF04851"/>
    </source>
</evidence>
<dbReference type="Pfam" id="PF04851">
    <property type="entry name" value="ResIII"/>
    <property type="match status" value="1"/>
</dbReference>
<keyword evidence="2" id="KW-0255">Endonuclease</keyword>
<dbReference type="AlphaFoldDB" id="A0A550J6B7"/>
<evidence type="ECO:0000313" key="2">
    <source>
        <dbReference type="EMBL" id="TRO78717.1"/>
    </source>
</evidence>
<dbReference type="OrthoDB" id="9804145at2"/>
<dbReference type="GO" id="GO:0003677">
    <property type="term" value="F:DNA binding"/>
    <property type="evidence" value="ECO:0007669"/>
    <property type="project" value="InterPro"/>
</dbReference>
<proteinExistence type="predicted"/>
<organism evidence="2 3">
    <name type="scientific">Trichloromonas acetexigens</name>
    <dbReference type="NCBI Taxonomy" id="38815"/>
    <lineage>
        <taxon>Bacteria</taxon>
        <taxon>Pseudomonadati</taxon>
        <taxon>Thermodesulfobacteriota</taxon>
        <taxon>Desulfuromonadia</taxon>
        <taxon>Desulfuromonadales</taxon>
        <taxon>Trichloromonadaceae</taxon>
        <taxon>Trichloromonas</taxon>
    </lineage>
</organism>
<dbReference type="GO" id="GO:0004519">
    <property type="term" value="F:endonuclease activity"/>
    <property type="evidence" value="ECO:0007669"/>
    <property type="project" value="UniProtKB-KW"/>
</dbReference>
<keyword evidence="3" id="KW-1185">Reference proteome</keyword>
<name>A0A550J6B7_9BACT</name>
<protein>
    <submittedName>
        <fullName evidence="2">Restriction endonuclease subunit R</fullName>
    </submittedName>
</protein>
<reference evidence="2 3" key="1">
    <citation type="submission" date="2019-07" db="EMBL/GenBank/DDBJ databases">
        <title>Insights of Desulfuromonas acetexigens electromicrobiology.</title>
        <authorList>
            <person name="Katuri K."/>
            <person name="Sapireddy V."/>
            <person name="Shaw D.R."/>
            <person name="Saikaly P."/>
        </authorList>
    </citation>
    <scope>NUCLEOTIDE SEQUENCE [LARGE SCALE GENOMIC DNA]</scope>
    <source>
        <strain evidence="2 3">2873</strain>
    </source>
</reference>
<dbReference type="InterPro" id="IPR027417">
    <property type="entry name" value="P-loop_NTPase"/>
</dbReference>
<dbReference type="InterPro" id="IPR006935">
    <property type="entry name" value="Helicase/UvrB_N"/>
</dbReference>
<dbReference type="Gene3D" id="3.40.50.300">
    <property type="entry name" value="P-loop containing nucleotide triphosphate hydrolases"/>
    <property type="match status" value="2"/>
</dbReference>
<accession>A0A550J6B7</accession>
<dbReference type="GO" id="GO:0005524">
    <property type="term" value="F:ATP binding"/>
    <property type="evidence" value="ECO:0007669"/>
    <property type="project" value="InterPro"/>
</dbReference>
<dbReference type="SUPFAM" id="SSF52540">
    <property type="entry name" value="P-loop containing nucleoside triphosphate hydrolases"/>
    <property type="match status" value="1"/>
</dbReference>
<keyword evidence="2" id="KW-0378">Hydrolase</keyword>
<sequence>MTHLYQLLADNVRLWREAGYPCEKFPAIGEILQFQTADDSGRNLRFLRPPQFRALEVYWHLRLVEKTPHILDLYKAGYRKKADLIKALGIPQKAFEEADYDVEPLLARIKTDDRFVKDFKLEALRETLTLEYPSYILALAMGAGKTILVGAIIATEFAMALEYPTTGDDLKDAFVENALVFAPGKTIIESLRELAEIPFDKILPPRFFKGFAASVKLTFTPDGAKDIPVIRNSNFNIVVTNTEKIRIQKPTVRAGKGWTQLQLMEKEKQLSEDANLRLQTIASLPHLAVFSDEAHHTYGQAMGEELKKVRKTVDYLHHNSPNLICVVNTTGTPYYQKQPLKDVVTWYGLSEGIRDRILKDVSGNIHAYSFDAGNADKFIAEVVKDFFTDYGEVALPNGAPAKLALYFPQTDDLEELRPAIEAALTLAGQSPAVVLRNTSASSKDEIDAFNRLNDPHSPHRVILLVNKGTEGWNCPSLFACALARKLKNSNNFVLQAATRCLREVPGNNAKARIYLSMDNRAVLDKQLRETYGETLDELSHAGGETLTVTLRVRKAQLPPLVIEQTLRTVTRVGAIGESPLSLNMPTATKEQSLTLARFDIARQQATTAVLRQIGEGVTIATEPDGEDLYTAAAKLAEWYRLDPWPLHAELKRLYGDGGDVPTAHLAELCRQIEQQVCAYEVKETKVEKALALIKPEGFTREETADGAVIYTAEIRIPKDKGHLLSPWPDGNFGYHYDPYNFDSNPEKSFFADHLLPHIEAHPDEVEDIYFIGGLTDPGKTDFFVEYKDDKGHWRNYFPDFLIRLKGKGKQPGKCLIVEIKNAQWETTVNDELRSGRAVSKEGRKAMAMTRWVDLNPARLKYQIIFADNEPPRDEVAKAKAFVTEGNHE</sequence>
<evidence type="ECO:0000313" key="3">
    <source>
        <dbReference type="Proteomes" id="UP000317155"/>
    </source>
</evidence>
<gene>
    <name evidence="2" type="ORF">FL622_15605</name>
</gene>
<dbReference type="Proteomes" id="UP000317155">
    <property type="component" value="Unassembled WGS sequence"/>
</dbReference>
<comment type="caution">
    <text evidence="2">The sequence shown here is derived from an EMBL/GenBank/DDBJ whole genome shotgun (WGS) entry which is preliminary data.</text>
</comment>
<dbReference type="GO" id="GO:0016787">
    <property type="term" value="F:hydrolase activity"/>
    <property type="evidence" value="ECO:0007669"/>
    <property type="project" value="InterPro"/>
</dbReference>
<dbReference type="RefSeq" id="WP_092054728.1">
    <property type="nucleotide sequence ID" value="NZ_FOJJ01000007.1"/>
</dbReference>
<keyword evidence="2" id="KW-0540">Nuclease</keyword>
<dbReference type="EMBL" id="VJVV01000015">
    <property type="protein sequence ID" value="TRO78717.1"/>
    <property type="molecule type" value="Genomic_DNA"/>
</dbReference>
<feature type="domain" description="Helicase/UvrB N-terminal" evidence="1">
    <location>
        <begin position="125"/>
        <end position="333"/>
    </location>
</feature>